<organism evidence="1 2">
    <name type="scientific">Pectobacterium versatile</name>
    <dbReference type="NCBI Taxonomy" id="2488639"/>
    <lineage>
        <taxon>Bacteria</taxon>
        <taxon>Pseudomonadati</taxon>
        <taxon>Pseudomonadota</taxon>
        <taxon>Gammaproteobacteria</taxon>
        <taxon>Enterobacterales</taxon>
        <taxon>Pectobacteriaceae</taxon>
        <taxon>Pectobacterium</taxon>
    </lineage>
</organism>
<gene>
    <name evidence="1" type="ORF">WCT63_12275</name>
</gene>
<comment type="caution">
    <text evidence="1">The sequence shown here is derived from an EMBL/GenBank/DDBJ whole genome shotgun (WGS) entry which is preliminary data.</text>
</comment>
<evidence type="ECO:0000313" key="1">
    <source>
        <dbReference type="EMBL" id="MEI7103223.1"/>
    </source>
</evidence>
<dbReference type="Proteomes" id="UP001313132">
    <property type="component" value="Unassembled WGS sequence"/>
</dbReference>
<keyword evidence="2" id="KW-1185">Reference proteome</keyword>
<dbReference type="RefSeq" id="WP_336857665.1">
    <property type="nucleotide sequence ID" value="NZ_JBBBOM010000003.1"/>
</dbReference>
<feature type="non-terminal residue" evidence="1">
    <location>
        <position position="1"/>
    </location>
</feature>
<evidence type="ECO:0000313" key="2">
    <source>
        <dbReference type="Proteomes" id="UP001313132"/>
    </source>
</evidence>
<protein>
    <submittedName>
        <fullName evidence="1">Uncharacterized protein</fullName>
    </submittedName>
</protein>
<name>A0ABU8K0K2_9GAMM</name>
<sequence>GVVGITMMLLIAFRWPSQKMSKLGSHHQTSYLAHVDFYSTRCRFYSDQHSQSSVSKKKGHTLNQAYQLVRGN</sequence>
<proteinExistence type="predicted"/>
<accession>A0ABU8K0K2</accession>
<dbReference type="EMBL" id="JBBBON010000011">
    <property type="protein sequence ID" value="MEI7103223.1"/>
    <property type="molecule type" value="Genomic_DNA"/>
</dbReference>
<reference evidence="1 2" key="1">
    <citation type="submission" date="2024-03" db="EMBL/GenBank/DDBJ databases">
        <title>Analysis of soft rot Pectobacteriaceae population diversity in US potato growing regions between 2016 and 2022.</title>
        <authorList>
            <person name="Ma X."/>
            <person name="Zhang X."/>
            <person name="Stodghill P."/>
            <person name="Rioux R."/>
            <person name="Babler B."/>
            <person name="Shrestha S."/>
            <person name="Babler B."/>
            <person name="Rivedal H."/>
            <person name="Frost K."/>
            <person name="Hao J."/>
            <person name="Secor G."/>
            <person name="Swingle B."/>
        </authorList>
    </citation>
    <scope>NUCLEOTIDE SEQUENCE [LARGE SCALE GENOMIC DNA]</scope>
    <source>
        <strain evidence="1 2">UMSS2</strain>
    </source>
</reference>